<comment type="subcellular location">
    <subcellularLocation>
        <location evidence="1">Cell membrane</location>
    </subcellularLocation>
</comment>
<evidence type="ECO:0000256" key="2">
    <source>
        <dbReference type="ARBA" id="ARBA00006782"/>
    </source>
</evidence>
<dbReference type="Pfam" id="PF00535">
    <property type="entry name" value="Glycos_transf_2"/>
    <property type="match status" value="1"/>
</dbReference>
<dbReference type="PANTHER" id="PTHR22913">
    <property type="entry name" value="HYALURONAN SYNTHASE"/>
    <property type="match status" value="1"/>
</dbReference>
<keyword evidence="9" id="KW-0812">Transmembrane</keyword>
<feature type="domain" description="Glycosyltransferase 2-like" evidence="10">
    <location>
        <begin position="109"/>
        <end position="276"/>
    </location>
</feature>
<dbReference type="GO" id="GO:0085029">
    <property type="term" value="P:extracellular matrix assembly"/>
    <property type="evidence" value="ECO:0007669"/>
    <property type="project" value="TreeGrafter"/>
</dbReference>
<gene>
    <name evidence="11" type="ORF">ENV52_09825</name>
</gene>
<protein>
    <recommendedName>
        <fullName evidence="3">N-acetylglucosaminyltransferase</fullName>
    </recommendedName>
    <alternativeName>
        <fullName evidence="8">Nodulation protein C</fullName>
    </alternativeName>
</protein>
<dbReference type="CDD" id="cd06423">
    <property type="entry name" value="CESA_like"/>
    <property type="match status" value="1"/>
</dbReference>
<keyword evidence="6 11" id="KW-0808">Transferase</keyword>
<name>A0A7V6A495_9BACT</name>
<keyword evidence="4" id="KW-1003">Cell membrane</keyword>
<evidence type="ECO:0000259" key="10">
    <source>
        <dbReference type="Pfam" id="PF00535"/>
    </source>
</evidence>
<evidence type="ECO:0000256" key="3">
    <source>
        <dbReference type="ARBA" id="ARBA00016636"/>
    </source>
</evidence>
<dbReference type="GO" id="GO:0050501">
    <property type="term" value="F:hyaluronan synthase activity"/>
    <property type="evidence" value="ECO:0007669"/>
    <property type="project" value="TreeGrafter"/>
</dbReference>
<evidence type="ECO:0000256" key="7">
    <source>
        <dbReference type="ARBA" id="ARBA00023136"/>
    </source>
</evidence>
<accession>A0A7V6A495</accession>
<proteinExistence type="inferred from homology"/>
<feature type="transmembrane region" description="Helical" evidence="9">
    <location>
        <begin position="424"/>
        <end position="447"/>
    </location>
</feature>
<sequence length="457" mass="52014">MSSIEPRLISRPWPMPRSSASPLGHMARLDLAVKILIPLLLLVLSVLAVQCGSFGDYLEMLQGRTYSAMLPALGAVYTLLMLLLQAARTVLWALYRPYPLSAAPLPSLTVVVPAYNEGKMVEMALHSVAQADYPKDLLEIICVDDGSTDDTWDYIERACRRFPGLIQTIRFPTNRGKKAALYAGFQKGRGEVLVTVDSDSVIEPGALRHLTAPLQEDTGIGAVAGNVKVYNRHQSFMGKMQGVRFVNLDVLRASQSLYKTVVCTPGSLSAYRREALLPNLDAWLHQTFLKAPCHHSEDRALTNFILKSGYYSYYQRSAVVYTLVPETYAGVCRMYLRWERGNVRESIVMLGYLFTRYRRKYRLMPIVECLLTQMEGPLASFFFALLLFSLVVYPAILFKLLMLLGIMSTCGLIYYLCLERDLEFVYGIIYSYYAFFLLQWIFPYAFFTLRDRRWLTR</sequence>
<evidence type="ECO:0000256" key="8">
    <source>
        <dbReference type="ARBA" id="ARBA00032978"/>
    </source>
</evidence>
<dbReference type="SUPFAM" id="SSF53448">
    <property type="entry name" value="Nucleotide-diphospho-sugar transferases"/>
    <property type="match status" value="1"/>
</dbReference>
<keyword evidence="5" id="KW-0328">Glycosyltransferase</keyword>
<evidence type="ECO:0000256" key="9">
    <source>
        <dbReference type="SAM" id="Phobius"/>
    </source>
</evidence>
<comment type="similarity">
    <text evidence="2">Belongs to the NodC/HAS family.</text>
</comment>
<reference evidence="11" key="1">
    <citation type="journal article" date="2020" name="mSystems">
        <title>Genome- and Community-Level Interaction Insights into Carbon Utilization and Element Cycling Functions of Hydrothermarchaeota in Hydrothermal Sediment.</title>
        <authorList>
            <person name="Zhou Z."/>
            <person name="Liu Y."/>
            <person name="Xu W."/>
            <person name="Pan J."/>
            <person name="Luo Z.H."/>
            <person name="Li M."/>
        </authorList>
    </citation>
    <scope>NUCLEOTIDE SEQUENCE [LARGE SCALE GENOMIC DNA]</scope>
    <source>
        <strain evidence="11">SpSt-767</strain>
    </source>
</reference>
<dbReference type="InterPro" id="IPR001173">
    <property type="entry name" value="Glyco_trans_2-like"/>
</dbReference>
<dbReference type="Gene3D" id="3.90.550.10">
    <property type="entry name" value="Spore Coat Polysaccharide Biosynthesis Protein SpsA, Chain A"/>
    <property type="match status" value="1"/>
</dbReference>
<dbReference type="AlphaFoldDB" id="A0A7V6A495"/>
<evidence type="ECO:0000256" key="1">
    <source>
        <dbReference type="ARBA" id="ARBA00004236"/>
    </source>
</evidence>
<dbReference type="GO" id="GO:0030213">
    <property type="term" value="P:hyaluronan biosynthetic process"/>
    <property type="evidence" value="ECO:0007669"/>
    <property type="project" value="TreeGrafter"/>
</dbReference>
<evidence type="ECO:0000256" key="6">
    <source>
        <dbReference type="ARBA" id="ARBA00022679"/>
    </source>
</evidence>
<evidence type="ECO:0000313" key="11">
    <source>
        <dbReference type="EMBL" id="HHS29982.1"/>
    </source>
</evidence>
<comment type="caution">
    <text evidence="11">The sequence shown here is derived from an EMBL/GenBank/DDBJ whole genome shotgun (WGS) entry which is preliminary data.</text>
</comment>
<feature type="transmembrane region" description="Helical" evidence="9">
    <location>
        <begin position="396"/>
        <end position="417"/>
    </location>
</feature>
<feature type="transmembrane region" description="Helical" evidence="9">
    <location>
        <begin position="75"/>
        <end position="95"/>
    </location>
</feature>
<evidence type="ECO:0000256" key="5">
    <source>
        <dbReference type="ARBA" id="ARBA00022676"/>
    </source>
</evidence>
<dbReference type="GO" id="GO:0005886">
    <property type="term" value="C:plasma membrane"/>
    <property type="evidence" value="ECO:0007669"/>
    <property type="project" value="UniProtKB-SubCell"/>
</dbReference>
<feature type="transmembrane region" description="Helical" evidence="9">
    <location>
        <begin position="366"/>
        <end position="390"/>
    </location>
</feature>
<evidence type="ECO:0000256" key="4">
    <source>
        <dbReference type="ARBA" id="ARBA00022475"/>
    </source>
</evidence>
<dbReference type="InterPro" id="IPR029044">
    <property type="entry name" value="Nucleotide-diphossugar_trans"/>
</dbReference>
<keyword evidence="9" id="KW-1133">Transmembrane helix</keyword>
<organism evidence="11">
    <name type="scientific">Desulfobacca acetoxidans</name>
    <dbReference type="NCBI Taxonomy" id="60893"/>
    <lineage>
        <taxon>Bacteria</taxon>
        <taxon>Pseudomonadati</taxon>
        <taxon>Thermodesulfobacteriota</taxon>
        <taxon>Desulfobaccia</taxon>
        <taxon>Desulfobaccales</taxon>
        <taxon>Desulfobaccaceae</taxon>
        <taxon>Desulfobacca</taxon>
    </lineage>
</organism>
<dbReference type="EMBL" id="DTGR01000159">
    <property type="protein sequence ID" value="HHS29982.1"/>
    <property type="molecule type" value="Genomic_DNA"/>
</dbReference>
<keyword evidence="7 9" id="KW-0472">Membrane</keyword>
<dbReference type="PANTHER" id="PTHR22913:SF12">
    <property type="entry name" value="MANNURONAN SYNTHASE"/>
    <property type="match status" value="1"/>
</dbReference>